<evidence type="ECO:0000313" key="1">
    <source>
        <dbReference type="EMBL" id="GBL97266.1"/>
    </source>
</evidence>
<dbReference type="AlphaFoldDB" id="A0A4Y2C0Y7"/>
<comment type="caution">
    <text evidence="1">The sequence shown here is derived from an EMBL/GenBank/DDBJ whole genome shotgun (WGS) entry which is preliminary data.</text>
</comment>
<protein>
    <submittedName>
        <fullName evidence="1">Uncharacterized protein</fullName>
    </submittedName>
</protein>
<proteinExistence type="predicted"/>
<gene>
    <name evidence="1" type="ORF">AVEN_84964_1</name>
</gene>
<dbReference type="Proteomes" id="UP000499080">
    <property type="component" value="Unassembled WGS sequence"/>
</dbReference>
<keyword evidence="2" id="KW-1185">Reference proteome</keyword>
<reference evidence="1 2" key="1">
    <citation type="journal article" date="2019" name="Sci. Rep.">
        <title>Orb-weaving spider Araneus ventricosus genome elucidates the spidroin gene catalogue.</title>
        <authorList>
            <person name="Kono N."/>
            <person name="Nakamura H."/>
            <person name="Ohtoshi R."/>
            <person name="Moran D.A.P."/>
            <person name="Shinohara A."/>
            <person name="Yoshida Y."/>
            <person name="Fujiwara M."/>
            <person name="Mori M."/>
            <person name="Tomita M."/>
            <person name="Arakawa K."/>
        </authorList>
    </citation>
    <scope>NUCLEOTIDE SEQUENCE [LARGE SCALE GENOMIC DNA]</scope>
</reference>
<accession>A0A4Y2C0Y7</accession>
<dbReference type="EMBL" id="BGPR01000128">
    <property type="protein sequence ID" value="GBL97266.1"/>
    <property type="molecule type" value="Genomic_DNA"/>
</dbReference>
<evidence type="ECO:0000313" key="2">
    <source>
        <dbReference type="Proteomes" id="UP000499080"/>
    </source>
</evidence>
<sequence>MTSTTPELPHPLQTSTTREHFIHVGFNVCQVRIQGEYLMVSGFEPSTLRYRSQDSARRTSRLLHKSGTAMVKWQPRGVESQRFETRIPRKPWGTLNQSESNIRSLQS</sequence>
<organism evidence="1 2">
    <name type="scientific">Araneus ventricosus</name>
    <name type="common">Orbweaver spider</name>
    <name type="synonym">Epeira ventricosa</name>
    <dbReference type="NCBI Taxonomy" id="182803"/>
    <lineage>
        <taxon>Eukaryota</taxon>
        <taxon>Metazoa</taxon>
        <taxon>Ecdysozoa</taxon>
        <taxon>Arthropoda</taxon>
        <taxon>Chelicerata</taxon>
        <taxon>Arachnida</taxon>
        <taxon>Araneae</taxon>
        <taxon>Araneomorphae</taxon>
        <taxon>Entelegynae</taxon>
        <taxon>Araneoidea</taxon>
        <taxon>Araneidae</taxon>
        <taxon>Araneus</taxon>
    </lineage>
</organism>
<name>A0A4Y2C0Y7_ARAVE</name>